<dbReference type="PANTHER" id="PTHR30329">
    <property type="entry name" value="STATOR ELEMENT OF FLAGELLAR MOTOR COMPLEX"/>
    <property type="match status" value="1"/>
</dbReference>
<dbReference type="PANTHER" id="PTHR30329:SF21">
    <property type="entry name" value="LIPOPROTEIN YIAD-RELATED"/>
    <property type="match status" value="1"/>
</dbReference>
<dbReference type="OrthoDB" id="9792521at2"/>
<dbReference type="InterPro" id="IPR006665">
    <property type="entry name" value="OmpA-like"/>
</dbReference>
<keyword evidence="4" id="KW-1185">Reference proteome</keyword>
<keyword evidence="1" id="KW-0472">Membrane</keyword>
<evidence type="ECO:0000313" key="3">
    <source>
        <dbReference type="EMBL" id="SKA68846.1"/>
    </source>
</evidence>
<dbReference type="CDD" id="cd07185">
    <property type="entry name" value="OmpA_C-like"/>
    <property type="match status" value="1"/>
</dbReference>
<accession>A0A1T4VV72</accession>
<name>A0A1T4VV72_9GAMM</name>
<feature type="domain" description="OmpA-like" evidence="2">
    <location>
        <begin position="64"/>
        <end position="180"/>
    </location>
</feature>
<dbReference type="PROSITE" id="PS51257">
    <property type="entry name" value="PROKAR_LIPOPROTEIN"/>
    <property type="match status" value="1"/>
</dbReference>
<dbReference type="PROSITE" id="PS51123">
    <property type="entry name" value="OMPA_2"/>
    <property type="match status" value="1"/>
</dbReference>
<dbReference type="GO" id="GO:0016020">
    <property type="term" value="C:membrane"/>
    <property type="evidence" value="ECO:0007669"/>
    <property type="project" value="UniProtKB-UniRule"/>
</dbReference>
<sequence length="417" mass="46510">MPSMSRSIILVLFAFLVVGCSKTPKSDGQIDTNAKYSNELLFSVYKNTLNLTQEDLYVTVNGKRKFVGTRTTAHSIFRPASSEFVNHGSAQAYFYYRGVNAKDTNTWLTVVGHTDSSGDSAKNFELSKKRSYEIASIAAMANPNLNDYYQYGDYLPAFSNATKEGRAKNRRVELLEFSNEADLDAYINQNYNEAFTKEIAARQKKVNQTGVTAAKPSKPKPIVTKPAQRKTGQYVEFGGSMLSRHRFTTLAALGPATENKPVFGISRAVAADISDACINDSPPYKTKDKDLRTSDYFPLMNETPWWGIVNKHGVLVSPVAVNKDDATATAAPTIYVYKNFKKGQKPTYTYKSDVVVYEGEKHILYRVFPRDASKSLQCIDMLLSKEMNKSNRKAIKGNILYDSKQGLKVVNFLPVQG</sequence>
<protein>
    <submittedName>
        <fullName evidence="3">OmpA family protein</fullName>
    </submittedName>
</protein>
<dbReference type="InterPro" id="IPR036737">
    <property type="entry name" value="OmpA-like_sf"/>
</dbReference>
<dbReference type="InterPro" id="IPR050330">
    <property type="entry name" value="Bact_OuterMem_StrucFunc"/>
</dbReference>
<dbReference type="SUPFAM" id="SSF103088">
    <property type="entry name" value="OmpA-like"/>
    <property type="match status" value="1"/>
</dbReference>
<evidence type="ECO:0000313" key="4">
    <source>
        <dbReference type="Proteomes" id="UP000190162"/>
    </source>
</evidence>
<organism evidence="3 4">
    <name type="scientific">Enterovibrio nigricans DSM 22720</name>
    <dbReference type="NCBI Taxonomy" id="1121868"/>
    <lineage>
        <taxon>Bacteria</taxon>
        <taxon>Pseudomonadati</taxon>
        <taxon>Pseudomonadota</taxon>
        <taxon>Gammaproteobacteria</taxon>
        <taxon>Vibrionales</taxon>
        <taxon>Vibrionaceae</taxon>
        <taxon>Enterovibrio</taxon>
    </lineage>
</organism>
<dbReference type="Gene3D" id="3.30.1330.60">
    <property type="entry name" value="OmpA-like domain"/>
    <property type="match status" value="1"/>
</dbReference>
<dbReference type="Proteomes" id="UP000190162">
    <property type="component" value="Unassembled WGS sequence"/>
</dbReference>
<dbReference type="EMBL" id="FUXU01000106">
    <property type="protein sequence ID" value="SKA68846.1"/>
    <property type="molecule type" value="Genomic_DNA"/>
</dbReference>
<gene>
    <name evidence="3" type="ORF">SAMN02745132_04352</name>
</gene>
<evidence type="ECO:0000259" key="2">
    <source>
        <dbReference type="PROSITE" id="PS51123"/>
    </source>
</evidence>
<dbReference type="AlphaFoldDB" id="A0A1T4VV72"/>
<reference evidence="4" key="1">
    <citation type="submission" date="2017-02" db="EMBL/GenBank/DDBJ databases">
        <authorList>
            <person name="Varghese N."/>
            <person name="Submissions S."/>
        </authorList>
    </citation>
    <scope>NUCLEOTIDE SEQUENCE [LARGE SCALE GENOMIC DNA]</scope>
    <source>
        <strain evidence="4">DSM 22720</strain>
    </source>
</reference>
<evidence type="ECO:0000256" key="1">
    <source>
        <dbReference type="PROSITE-ProRule" id="PRU00473"/>
    </source>
</evidence>
<proteinExistence type="predicted"/>